<dbReference type="EMBL" id="LLXI01000719">
    <property type="protein sequence ID" value="PKY49231.1"/>
    <property type="molecule type" value="Genomic_DNA"/>
</dbReference>
<protein>
    <recommendedName>
        <fullName evidence="4">Ricin B lectin domain-containing protein</fullName>
    </recommendedName>
</protein>
<evidence type="ECO:0000313" key="3">
    <source>
        <dbReference type="Proteomes" id="UP000234323"/>
    </source>
</evidence>
<keyword evidence="3" id="KW-1185">Reference proteome</keyword>
<feature type="non-terminal residue" evidence="2">
    <location>
        <position position="146"/>
    </location>
</feature>
<reference evidence="2 3" key="1">
    <citation type="submission" date="2015-10" db="EMBL/GenBank/DDBJ databases">
        <title>Genome analyses suggest a sexual origin of heterokaryosis in a supposedly ancient asexual fungus.</title>
        <authorList>
            <person name="Ropars J."/>
            <person name="Sedzielewska K."/>
            <person name="Noel J."/>
            <person name="Charron P."/>
            <person name="Farinelli L."/>
            <person name="Marton T."/>
            <person name="Kruger M."/>
            <person name="Pelin A."/>
            <person name="Brachmann A."/>
            <person name="Corradi N."/>
        </authorList>
    </citation>
    <scope>NUCLEOTIDE SEQUENCE [LARGE SCALE GENOMIC DNA]</scope>
    <source>
        <strain evidence="2 3">A4</strain>
    </source>
</reference>
<organism evidence="2 3">
    <name type="scientific">Rhizophagus irregularis</name>
    <dbReference type="NCBI Taxonomy" id="588596"/>
    <lineage>
        <taxon>Eukaryota</taxon>
        <taxon>Fungi</taxon>
        <taxon>Fungi incertae sedis</taxon>
        <taxon>Mucoromycota</taxon>
        <taxon>Glomeromycotina</taxon>
        <taxon>Glomeromycetes</taxon>
        <taxon>Glomerales</taxon>
        <taxon>Glomeraceae</taxon>
        <taxon>Rhizophagus</taxon>
    </lineage>
</organism>
<evidence type="ECO:0000313" key="2">
    <source>
        <dbReference type="EMBL" id="PKY49231.1"/>
    </source>
</evidence>
<keyword evidence="1" id="KW-0732">Signal</keyword>
<dbReference type="VEuPathDB" id="FungiDB:RhiirFUN_001802"/>
<evidence type="ECO:0008006" key="4">
    <source>
        <dbReference type="Google" id="ProtNLM"/>
    </source>
</evidence>
<feature type="chain" id="PRO_5014187844" description="Ricin B lectin domain-containing protein" evidence="1">
    <location>
        <begin position="20"/>
        <end position="146"/>
    </location>
</feature>
<feature type="signal peptide" evidence="1">
    <location>
        <begin position="1"/>
        <end position="19"/>
    </location>
</feature>
<gene>
    <name evidence="2" type="ORF">RhiirA4_405222</name>
</gene>
<sequence>MKFILLLLLLLLNILTVVAQGIVVMRTKIRLSDSNFYWALNGPDVILSSNAIDWAIYDNEISPYNVSDDVAVRYKGPGIQLAITMGKGSPDEKWDVESIIEPQIIPNVTICSKLVPSECATASEMKVIASGKTGDPNQLWTLESHA</sequence>
<dbReference type="VEuPathDB" id="FungiDB:RhiirA1_418982"/>
<proteinExistence type="predicted"/>
<dbReference type="AlphaFoldDB" id="A0A2I1GRH1"/>
<evidence type="ECO:0000256" key="1">
    <source>
        <dbReference type="SAM" id="SignalP"/>
    </source>
</evidence>
<dbReference type="Proteomes" id="UP000234323">
    <property type="component" value="Unassembled WGS sequence"/>
</dbReference>
<accession>A0A2I1GRH1</accession>
<name>A0A2I1GRH1_9GLOM</name>
<dbReference type="VEuPathDB" id="FungiDB:FUN_023684"/>
<comment type="caution">
    <text evidence="2">The sequence shown here is derived from an EMBL/GenBank/DDBJ whole genome shotgun (WGS) entry which is preliminary data.</text>
</comment>